<protein>
    <recommendedName>
        <fullName evidence="4">Lipoprotein LpqB beta-propeller domain-containing protein</fullName>
    </recommendedName>
</protein>
<dbReference type="Pfam" id="PF07676">
    <property type="entry name" value="PD40"/>
    <property type="match status" value="1"/>
</dbReference>
<dbReference type="Proteomes" id="UP000220527">
    <property type="component" value="Unassembled WGS sequence"/>
</dbReference>
<evidence type="ECO:0000313" key="3">
    <source>
        <dbReference type="Proteomes" id="UP000220527"/>
    </source>
</evidence>
<evidence type="ECO:0008006" key="4">
    <source>
        <dbReference type="Google" id="ProtNLM"/>
    </source>
</evidence>
<dbReference type="InterPro" id="IPR011042">
    <property type="entry name" value="6-blade_b-propeller_TolB-like"/>
</dbReference>
<comment type="similarity">
    <text evidence="1">Belongs to the TolB family.</text>
</comment>
<evidence type="ECO:0000256" key="1">
    <source>
        <dbReference type="ARBA" id="ARBA00009820"/>
    </source>
</evidence>
<organism evidence="2 3">
    <name type="scientific">Candidatus Viridilinea mediisalina</name>
    <dbReference type="NCBI Taxonomy" id="2024553"/>
    <lineage>
        <taxon>Bacteria</taxon>
        <taxon>Bacillati</taxon>
        <taxon>Chloroflexota</taxon>
        <taxon>Chloroflexia</taxon>
        <taxon>Chloroflexales</taxon>
        <taxon>Chloroflexineae</taxon>
        <taxon>Oscillochloridaceae</taxon>
        <taxon>Candidatus Viridilinea</taxon>
    </lineage>
</organism>
<dbReference type="PANTHER" id="PTHR36842:SF1">
    <property type="entry name" value="PROTEIN TOLB"/>
    <property type="match status" value="1"/>
</dbReference>
<feature type="non-terminal residue" evidence="2">
    <location>
        <position position="1"/>
    </location>
</feature>
<sequence length="228" mass="24525">VEPRYDLVLVDANGQNERVLISGMLAREMALSPDQQQLAFITSDPGDLGRDHDALWLVNLDGSGLQRIMEVPADTTDLRWDVPIPATWLRAAATPPLPTIGEIAFIDDGNIYLLDLPSGQTTTLVDDGTVGSPGSYGGIQVAWSPDGTQLAYASNRTGSYHIYLLDLATGATTAISDDPADEFLPTFAPDGTLRFARLVGASTWDETTWSLVRITPTGETLADPPQTR</sequence>
<accession>A0A2A6RCX8</accession>
<feature type="non-terminal residue" evidence="2">
    <location>
        <position position="228"/>
    </location>
</feature>
<dbReference type="PANTHER" id="PTHR36842">
    <property type="entry name" value="PROTEIN TOLB HOMOLOG"/>
    <property type="match status" value="1"/>
</dbReference>
<proteinExistence type="inferred from homology"/>
<dbReference type="SUPFAM" id="SSF82171">
    <property type="entry name" value="DPP6 N-terminal domain-like"/>
    <property type="match status" value="1"/>
</dbReference>
<comment type="caution">
    <text evidence="2">The sequence shown here is derived from an EMBL/GenBank/DDBJ whole genome shotgun (WGS) entry which is preliminary data.</text>
</comment>
<evidence type="ECO:0000313" key="2">
    <source>
        <dbReference type="EMBL" id="PDV97760.1"/>
    </source>
</evidence>
<gene>
    <name evidence="2" type="ORF">CJ255_22215</name>
</gene>
<name>A0A2A6RCX8_9CHLR</name>
<keyword evidence="3" id="KW-1185">Reference proteome</keyword>
<dbReference type="AlphaFoldDB" id="A0A2A6RCX8"/>
<reference evidence="3" key="1">
    <citation type="submission" date="2017-08" db="EMBL/GenBank/DDBJ databases">
        <authorList>
            <person name="Grouzdev D.S."/>
            <person name="Gaisin V.A."/>
            <person name="Rysina M.S."/>
            <person name="Gorlenko V.M."/>
        </authorList>
    </citation>
    <scope>NUCLEOTIDE SEQUENCE [LARGE SCALE GENOMIC DNA]</scope>
    <source>
        <strain evidence="3">Kir15-3F</strain>
    </source>
</reference>
<dbReference type="InterPro" id="IPR011659">
    <property type="entry name" value="WD40"/>
</dbReference>
<dbReference type="EMBL" id="NQWI01000315">
    <property type="protein sequence ID" value="PDV97760.1"/>
    <property type="molecule type" value="Genomic_DNA"/>
</dbReference>
<dbReference type="Gene3D" id="2.120.10.30">
    <property type="entry name" value="TolB, C-terminal domain"/>
    <property type="match status" value="2"/>
</dbReference>